<evidence type="ECO:0000256" key="2">
    <source>
        <dbReference type="ARBA" id="ARBA00004141"/>
    </source>
</evidence>
<feature type="transmembrane region" description="Helical" evidence="11">
    <location>
        <begin position="334"/>
        <end position="354"/>
    </location>
</feature>
<dbReference type="EMBL" id="GIBP01000545">
    <property type="protein sequence ID" value="NDV29514.1"/>
    <property type="molecule type" value="Transcribed_RNA"/>
</dbReference>
<organism evidence="13">
    <name type="scientific">Arcella intermedia</name>
    <dbReference type="NCBI Taxonomy" id="1963864"/>
    <lineage>
        <taxon>Eukaryota</taxon>
        <taxon>Amoebozoa</taxon>
        <taxon>Tubulinea</taxon>
        <taxon>Elardia</taxon>
        <taxon>Arcellinida</taxon>
        <taxon>Sphaerothecina</taxon>
        <taxon>Arcellidae</taxon>
        <taxon>Arcella</taxon>
    </lineage>
</organism>
<dbReference type="GO" id="GO:0005789">
    <property type="term" value="C:endoplasmic reticulum membrane"/>
    <property type="evidence" value="ECO:0007669"/>
    <property type="project" value="TreeGrafter"/>
</dbReference>
<sequence length="813" mass="93337">MQQWLKHSNTKRCELCGRQYSFKPIYDENTPSILPPSEILGGMLEIFKDWTTTIARYAMILTGWLLVVPIATSFILHFLLQRNIDTSHIFSHLTYGTVVFGIIILGTFMVMFIVDFLKSLKILEAVNMELNGPNPNNQEVEEVEILGFGDALFGLLDVQEEENDNPPQQEEENDFEFDRLVGLRGSFISLSWHIFLVILINGTFMFIFLSIPSLTGKTAKKLVGEEITKRVEDFGVKEDFSTTFVGYVIDIVLVYLYINFLTFKNKIWGLSSVEKHIASMFMFVYTCAKVVVLAVLEMLMFPVFTGTVVDYYTMDLFGAVWEERMGIWRKNPTMFVMVHWVLGFVFMFIFTNFVRYVRSISRTGLLWFLRDPDSPDFSPVRDMIKEPLHFHRRRILASGLLYAALAILVLYWPTQVAKYLFPSLFPLTLITDPLYEATTDILVLHLFFPFLIEVFNPKRVVTLFLRKWLYYVGGALDLKEYIFGKPLNPAPRLNLPEQIPEAQDNPPAAQDNPPAAPQDILPEAEEDPDLNYHKPPFFKLRILILLLAACATSMVISVMGITVPVIVGRPFVYNFVAADLYSYLIGMYILWALARGTAAIYNSLLPFCTRQGVDKELLLEKVVTIVKIAGKLVFVGLLWLVILPIMVGIWINLCVLSPLRAHSHQTLSSNPYHMYVLGLLYMKLWQRIITSEGISEEWQKRFKKAHTDGIARMDLHHILFNIILPIANFLLLRLCIPYSFSKLIVPQLGLKEWEADEMNQRVYTNFSSLLAFGEGFVMVVKYLGELHTKIRDDKYLIGQELQNTSLQENSTPQ</sequence>
<reference evidence="13" key="1">
    <citation type="journal article" date="2020" name="J. Eukaryot. Microbiol.">
        <title>De novo Sequencing, Assembly and Annotation of the Transcriptome for the Free-Living Testate Amoeba Arcella intermedia.</title>
        <authorList>
            <person name="Ribeiro G.M."/>
            <person name="Porfirio-Sousa A.L."/>
            <person name="Maurer-Alcala X.X."/>
            <person name="Katz L.A."/>
            <person name="Lahr D.J.G."/>
        </authorList>
    </citation>
    <scope>NUCLEOTIDE SEQUENCE</scope>
</reference>
<feature type="transmembrane region" description="Helical" evidence="11">
    <location>
        <begin position="283"/>
        <end position="304"/>
    </location>
</feature>
<dbReference type="InterPro" id="IPR056521">
    <property type="entry name" value="MARCHF6-like_C"/>
</dbReference>
<feature type="transmembrane region" description="Helical" evidence="11">
    <location>
        <begin position="187"/>
        <end position="211"/>
    </location>
</feature>
<keyword evidence="5" id="KW-0808">Transferase</keyword>
<feature type="transmembrane region" description="Helical" evidence="11">
    <location>
        <begin position="244"/>
        <end position="263"/>
    </location>
</feature>
<comment type="catalytic activity">
    <reaction evidence="1">
        <text>S-ubiquitinyl-[E2 ubiquitin-conjugating enzyme]-L-cysteine + [acceptor protein]-L-lysine = [E2 ubiquitin-conjugating enzyme]-L-cysteine + N(6)-ubiquitinyl-[acceptor protein]-L-lysine.</text>
        <dbReference type="EC" id="2.3.2.27"/>
    </reaction>
</comment>
<evidence type="ECO:0000259" key="12">
    <source>
        <dbReference type="Pfam" id="PF23113"/>
    </source>
</evidence>
<keyword evidence="9 11" id="KW-0472">Membrane</keyword>
<keyword evidence="6 11" id="KW-0812">Transmembrane</keyword>
<feature type="transmembrane region" description="Helical" evidence="11">
    <location>
        <begin position="92"/>
        <end position="114"/>
    </location>
</feature>
<evidence type="ECO:0000313" key="13">
    <source>
        <dbReference type="EMBL" id="NDV29514.1"/>
    </source>
</evidence>
<feature type="transmembrane region" description="Helical" evidence="11">
    <location>
        <begin position="395"/>
        <end position="414"/>
    </location>
</feature>
<feature type="transmembrane region" description="Helical" evidence="11">
    <location>
        <begin position="434"/>
        <end position="456"/>
    </location>
</feature>
<feature type="transmembrane region" description="Helical" evidence="11">
    <location>
        <begin position="632"/>
        <end position="652"/>
    </location>
</feature>
<dbReference type="PANTHER" id="PTHR13145">
    <property type="entry name" value="SSM4 PROTEIN"/>
    <property type="match status" value="1"/>
</dbReference>
<dbReference type="EC" id="2.3.2.27" evidence="4"/>
<feature type="transmembrane region" description="Helical" evidence="11">
    <location>
        <begin position="572"/>
        <end position="594"/>
    </location>
</feature>
<dbReference type="AlphaFoldDB" id="A0A6B2KXN5"/>
<evidence type="ECO:0000256" key="10">
    <source>
        <dbReference type="SAM" id="MobiDB-lite"/>
    </source>
</evidence>
<evidence type="ECO:0000256" key="8">
    <source>
        <dbReference type="ARBA" id="ARBA00022989"/>
    </source>
</evidence>
<feature type="region of interest" description="Disordered" evidence="10">
    <location>
        <begin position="495"/>
        <end position="521"/>
    </location>
</feature>
<keyword evidence="7" id="KW-0833">Ubl conjugation pathway</keyword>
<proteinExistence type="predicted"/>
<protein>
    <recommendedName>
        <fullName evidence="4">RING-type E3 ubiquitin transferase</fullName>
        <ecNumber evidence="4">2.3.2.27</ecNumber>
    </recommendedName>
</protein>
<evidence type="ECO:0000256" key="4">
    <source>
        <dbReference type="ARBA" id="ARBA00012483"/>
    </source>
</evidence>
<dbReference type="PANTHER" id="PTHR13145:SF0">
    <property type="entry name" value="E3 UBIQUITIN-PROTEIN LIGASE MARCHF6"/>
    <property type="match status" value="1"/>
</dbReference>
<dbReference type="GO" id="GO:0036503">
    <property type="term" value="P:ERAD pathway"/>
    <property type="evidence" value="ECO:0007669"/>
    <property type="project" value="TreeGrafter"/>
</dbReference>
<feature type="compositionally biased region" description="Low complexity" evidence="10">
    <location>
        <begin position="502"/>
        <end position="519"/>
    </location>
</feature>
<evidence type="ECO:0000256" key="9">
    <source>
        <dbReference type="ARBA" id="ARBA00023136"/>
    </source>
</evidence>
<comment type="pathway">
    <text evidence="3">Protein modification; protein ubiquitination.</text>
</comment>
<evidence type="ECO:0000256" key="11">
    <source>
        <dbReference type="SAM" id="Phobius"/>
    </source>
</evidence>
<accession>A0A6B2KXN5</accession>
<evidence type="ECO:0000256" key="7">
    <source>
        <dbReference type="ARBA" id="ARBA00022786"/>
    </source>
</evidence>
<dbReference type="Pfam" id="PF23113">
    <property type="entry name" value="MARCHF6_C"/>
    <property type="match status" value="1"/>
</dbReference>
<evidence type="ECO:0000256" key="6">
    <source>
        <dbReference type="ARBA" id="ARBA00022692"/>
    </source>
</evidence>
<feature type="transmembrane region" description="Helical" evidence="11">
    <location>
        <begin position="57"/>
        <end position="80"/>
    </location>
</feature>
<evidence type="ECO:0000256" key="5">
    <source>
        <dbReference type="ARBA" id="ARBA00022679"/>
    </source>
</evidence>
<dbReference type="GO" id="GO:0061630">
    <property type="term" value="F:ubiquitin protein ligase activity"/>
    <property type="evidence" value="ECO:0007669"/>
    <property type="project" value="UniProtKB-EC"/>
</dbReference>
<comment type="subcellular location">
    <subcellularLocation>
        <location evidence="2">Membrane</location>
        <topology evidence="2">Multi-pass membrane protein</topology>
    </subcellularLocation>
</comment>
<name>A0A6B2KXN5_9EUKA</name>
<feature type="transmembrane region" description="Helical" evidence="11">
    <location>
        <begin position="715"/>
        <end position="740"/>
    </location>
</feature>
<feature type="transmembrane region" description="Helical" evidence="11">
    <location>
        <begin position="542"/>
        <end position="566"/>
    </location>
</feature>
<keyword evidence="8 11" id="KW-1133">Transmembrane helix</keyword>
<evidence type="ECO:0000256" key="1">
    <source>
        <dbReference type="ARBA" id="ARBA00000900"/>
    </source>
</evidence>
<evidence type="ECO:0000256" key="3">
    <source>
        <dbReference type="ARBA" id="ARBA00004906"/>
    </source>
</evidence>
<feature type="domain" description="E3 ubiquitin-protein ligase MARCHF6-like C-terminal" evidence="12">
    <location>
        <begin position="618"/>
        <end position="791"/>
    </location>
</feature>